<keyword evidence="2" id="KW-1185">Reference proteome</keyword>
<evidence type="ECO:0000313" key="1">
    <source>
        <dbReference type="EMBL" id="TFK25617.1"/>
    </source>
</evidence>
<dbReference type="Proteomes" id="UP000307440">
    <property type="component" value="Unassembled WGS sequence"/>
</dbReference>
<sequence>MRTSRSSVFAVSCIVGRTMHLEDPRPPSQRSSRDAFRGLLNSSTRITMTLANEFAVLYPLSPILSDELQALSPAQGEAYPAFRTQPPPDITAMYSQLERLSRSQTIEHTIVGKRVKFLGDEHGGTTANGDYTYATKAASSPIQDPSDSLAIEYSISGGFGFKSIRCRDETLDVRVVQSVVSVRIGTARLRAVEKIEAAIWFEVYGRDLRVWSTGRRVYGECNNSCVAVIEEKKQYNRLIRIRRDLGTRPHGANLSIDTPRGM</sequence>
<evidence type="ECO:0000313" key="2">
    <source>
        <dbReference type="Proteomes" id="UP000307440"/>
    </source>
</evidence>
<reference evidence="1 2" key="1">
    <citation type="journal article" date="2019" name="Nat. Ecol. Evol.">
        <title>Megaphylogeny resolves global patterns of mushroom evolution.</title>
        <authorList>
            <person name="Varga T."/>
            <person name="Krizsan K."/>
            <person name="Foldi C."/>
            <person name="Dima B."/>
            <person name="Sanchez-Garcia M."/>
            <person name="Sanchez-Ramirez S."/>
            <person name="Szollosi G.J."/>
            <person name="Szarkandi J.G."/>
            <person name="Papp V."/>
            <person name="Albert L."/>
            <person name="Andreopoulos W."/>
            <person name="Angelini C."/>
            <person name="Antonin V."/>
            <person name="Barry K.W."/>
            <person name="Bougher N.L."/>
            <person name="Buchanan P."/>
            <person name="Buyck B."/>
            <person name="Bense V."/>
            <person name="Catcheside P."/>
            <person name="Chovatia M."/>
            <person name="Cooper J."/>
            <person name="Damon W."/>
            <person name="Desjardin D."/>
            <person name="Finy P."/>
            <person name="Geml J."/>
            <person name="Haridas S."/>
            <person name="Hughes K."/>
            <person name="Justo A."/>
            <person name="Karasinski D."/>
            <person name="Kautmanova I."/>
            <person name="Kiss B."/>
            <person name="Kocsube S."/>
            <person name="Kotiranta H."/>
            <person name="LaButti K.M."/>
            <person name="Lechner B.E."/>
            <person name="Liimatainen K."/>
            <person name="Lipzen A."/>
            <person name="Lukacs Z."/>
            <person name="Mihaltcheva S."/>
            <person name="Morgado L.N."/>
            <person name="Niskanen T."/>
            <person name="Noordeloos M.E."/>
            <person name="Ohm R.A."/>
            <person name="Ortiz-Santana B."/>
            <person name="Ovrebo C."/>
            <person name="Racz N."/>
            <person name="Riley R."/>
            <person name="Savchenko A."/>
            <person name="Shiryaev A."/>
            <person name="Soop K."/>
            <person name="Spirin V."/>
            <person name="Szebenyi C."/>
            <person name="Tomsovsky M."/>
            <person name="Tulloss R.E."/>
            <person name="Uehling J."/>
            <person name="Grigoriev I.V."/>
            <person name="Vagvolgyi C."/>
            <person name="Papp T."/>
            <person name="Martin F.M."/>
            <person name="Miettinen O."/>
            <person name="Hibbett D.S."/>
            <person name="Nagy L.G."/>
        </authorList>
    </citation>
    <scope>NUCLEOTIDE SEQUENCE [LARGE SCALE GENOMIC DNA]</scope>
    <source>
        <strain evidence="1 2">CBS 121175</strain>
    </source>
</reference>
<dbReference type="EMBL" id="ML210184">
    <property type="protein sequence ID" value="TFK25617.1"/>
    <property type="molecule type" value="Genomic_DNA"/>
</dbReference>
<accession>A0A5C3KZ98</accession>
<gene>
    <name evidence="1" type="ORF">FA15DRAFT_735888</name>
</gene>
<organism evidence="1 2">
    <name type="scientific">Coprinopsis marcescibilis</name>
    <name type="common">Agaric fungus</name>
    <name type="synonym">Psathyrella marcescibilis</name>
    <dbReference type="NCBI Taxonomy" id="230819"/>
    <lineage>
        <taxon>Eukaryota</taxon>
        <taxon>Fungi</taxon>
        <taxon>Dikarya</taxon>
        <taxon>Basidiomycota</taxon>
        <taxon>Agaricomycotina</taxon>
        <taxon>Agaricomycetes</taxon>
        <taxon>Agaricomycetidae</taxon>
        <taxon>Agaricales</taxon>
        <taxon>Agaricineae</taxon>
        <taxon>Psathyrellaceae</taxon>
        <taxon>Coprinopsis</taxon>
    </lineage>
</organism>
<proteinExistence type="predicted"/>
<dbReference type="AlphaFoldDB" id="A0A5C3KZ98"/>
<protein>
    <submittedName>
        <fullName evidence="1">Uncharacterized protein</fullName>
    </submittedName>
</protein>
<name>A0A5C3KZ98_COPMA</name>